<keyword evidence="3" id="KW-0677">Repeat</keyword>
<dbReference type="InterPro" id="IPR057135">
    <property type="entry name" value="At4g27190-like_LRR"/>
</dbReference>
<dbReference type="OrthoDB" id="1579323at2759"/>
<dbReference type="GO" id="GO:0051707">
    <property type="term" value="P:response to other organism"/>
    <property type="evidence" value="ECO:0007669"/>
    <property type="project" value="UniProtKB-ARBA"/>
</dbReference>
<dbReference type="AlphaFoldDB" id="A0A5N6P1M1"/>
<sequence>MGDSSGVGVVVEKVLDIMIGVAKINISYMWNCSKNVQTCEDQAKKLTDLKQTLQDRMKYAESKEEVPGKDMESWIEDAGKIILDARKFIEEDKPKTTCCNLCTLYRYGKKATEIASSLQNHRQDGERFKKDNFYPLPPKTITDLSQRLNLENIDTQKSTFSKIVLALKKEHIQIVGITGLGGAGKTTLAREVAAKMKDKFDHIELVEVDNKTSDKKVEIAARKVKAQQKVLIILDNVWKELKLDEVGIPCGSDYKNCKILITSRKKNLCRVMNAQTIFKVRRLKKEEAWTLFKRVVDRSKWDEKLECIGQKCVKECGGLPLFIQVLGNALKGKEFRDWKTILDRLQAPTVGDEIFKDKFQILKLSYDHQENEVAKKCFLLCSMFPKGETIGLKRMTHYGLALDIFNNVDSIQEAISAVRLAVESLVSSFLLRPAERFNIYRVSREGEEEEFKMHDLVRKMAVTITCKGNDSWVRSGKGLTDWNPNRCCDYNKISLNGNRIKELPDHDLQFPHLDTFLVRDNDVSSVPDEFFKGMENLKVLDMSYNKISSLPQSSKLLRVLRTLYLSENRSLCEISILGELTLLEILKLRATGITNIPEEIGKLTKLRLLDVDYCAYLSCVTPGVISKLIWLEEFYIGMKKGNCDFVGELSKIKSPKVLHLKVPSLSNFPEDFRFENLIEFHIKDNVVWLTETRDCERILEISQSTISLTMPIKKLIKASEMLTLWKINYFDDILLYLYESNLRYIKLHDCENVRSLVKTTDNDGHGQRITNVKLFSRLEEILLIDLGGLQLLWDKPYQNISLCNLTTITISECPSLLELFPSSVAQGLVKLRDLVIYYCESLVAIISAGISDIELVDNDVKFPELSSIFLCGLPKLESFHSGHSKININYPSLKSVKVVGCPGMKTWSNGDNHTPNIKFQVEGTHSNINDYFKALFEV</sequence>
<dbReference type="Gene3D" id="3.80.10.10">
    <property type="entry name" value="Ribonuclease Inhibitor"/>
    <property type="match status" value="2"/>
</dbReference>
<dbReference type="GO" id="GO:0005524">
    <property type="term" value="F:ATP binding"/>
    <property type="evidence" value="ECO:0007669"/>
    <property type="project" value="UniProtKB-KW"/>
</dbReference>
<dbReference type="Pfam" id="PF23247">
    <property type="entry name" value="LRR_RPS2"/>
    <property type="match status" value="1"/>
</dbReference>
<evidence type="ECO:0000259" key="8">
    <source>
        <dbReference type="Pfam" id="PF23247"/>
    </source>
</evidence>
<dbReference type="Gene3D" id="3.40.50.300">
    <property type="entry name" value="P-loop containing nucleotide triphosphate hydrolases"/>
    <property type="match status" value="2"/>
</dbReference>
<dbReference type="GO" id="GO:0006952">
    <property type="term" value="P:defense response"/>
    <property type="evidence" value="ECO:0007669"/>
    <property type="project" value="UniProtKB-KW"/>
</dbReference>
<evidence type="ECO:0000256" key="4">
    <source>
        <dbReference type="ARBA" id="ARBA00022821"/>
    </source>
</evidence>
<dbReference type="InterPro" id="IPR027417">
    <property type="entry name" value="P-loop_NTPase"/>
</dbReference>
<evidence type="ECO:0000256" key="2">
    <source>
        <dbReference type="ARBA" id="ARBA00022614"/>
    </source>
</evidence>
<feature type="domain" description="NB-ARC" evidence="7">
    <location>
        <begin position="210"/>
        <end position="298"/>
    </location>
</feature>
<comment type="caution">
    <text evidence="9">The sequence shown here is derived from an EMBL/GenBank/DDBJ whole genome shotgun (WGS) entry which is preliminary data.</text>
</comment>
<organism evidence="9 10">
    <name type="scientific">Mikania micrantha</name>
    <name type="common">bitter vine</name>
    <dbReference type="NCBI Taxonomy" id="192012"/>
    <lineage>
        <taxon>Eukaryota</taxon>
        <taxon>Viridiplantae</taxon>
        <taxon>Streptophyta</taxon>
        <taxon>Embryophyta</taxon>
        <taxon>Tracheophyta</taxon>
        <taxon>Spermatophyta</taxon>
        <taxon>Magnoliopsida</taxon>
        <taxon>eudicotyledons</taxon>
        <taxon>Gunneridae</taxon>
        <taxon>Pentapetalae</taxon>
        <taxon>asterids</taxon>
        <taxon>campanulids</taxon>
        <taxon>Asterales</taxon>
        <taxon>Asteraceae</taxon>
        <taxon>Asteroideae</taxon>
        <taxon>Heliantheae alliance</taxon>
        <taxon>Eupatorieae</taxon>
        <taxon>Mikania</taxon>
    </lineage>
</organism>
<keyword evidence="10" id="KW-1185">Reference proteome</keyword>
<dbReference type="PRINTS" id="PR00364">
    <property type="entry name" value="DISEASERSIST"/>
</dbReference>
<dbReference type="Pfam" id="PF13855">
    <property type="entry name" value="LRR_8"/>
    <property type="match status" value="1"/>
</dbReference>
<accession>A0A5N6P1M1</accession>
<dbReference type="InterPro" id="IPR042197">
    <property type="entry name" value="Apaf_helical"/>
</dbReference>
<gene>
    <name evidence="9" type="ORF">E3N88_14047</name>
</gene>
<dbReference type="PANTHER" id="PTHR33463:SF198">
    <property type="entry name" value="RPP4C3"/>
    <property type="match status" value="1"/>
</dbReference>
<dbReference type="Pfam" id="PF00931">
    <property type="entry name" value="NB-ARC"/>
    <property type="match status" value="1"/>
</dbReference>
<keyword evidence="2" id="KW-0433">Leucine-rich repeat</keyword>
<dbReference type="SUPFAM" id="SSF52058">
    <property type="entry name" value="L domain-like"/>
    <property type="match status" value="1"/>
</dbReference>
<keyword evidence="5" id="KW-0067">ATP-binding</keyword>
<feature type="domain" description="Disease resistance protein At4g27190-like leucine-rich repeats" evidence="8">
    <location>
        <begin position="740"/>
        <end position="840"/>
    </location>
</feature>
<evidence type="ECO:0000256" key="3">
    <source>
        <dbReference type="ARBA" id="ARBA00022737"/>
    </source>
</evidence>
<evidence type="ECO:0000256" key="5">
    <source>
        <dbReference type="ARBA" id="ARBA00022840"/>
    </source>
</evidence>
<dbReference type="InterPro" id="IPR003591">
    <property type="entry name" value="Leu-rich_rpt_typical-subtyp"/>
</dbReference>
<dbReference type="InterPro" id="IPR032675">
    <property type="entry name" value="LRR_dom_sf"/>
</dbReference>
<evidence type="ECO:0000256" key="1">
    <source>
        <dbReference type="ARBA" id="ARBA00008894"/>
    </source>
</evidence>
<feature type="coiled-coil region" evidence="6">
    <location>
        <begin position="36"/>
        <end position="63"/>
    </location>
</feature>
<dbReference type="PANTHER" id="PTHR33463">
    <property type="entry name" value="NB-ARC DOMAIN-CONTAINING PROTEIN-RELATED"/>
    <property type="match status" value="1"/>
</dbReference>
<proteinExistence type="inferred from homology"/>
<dbReference type="InterPro" id="IPR050905">
    <property type="entry name" value="Plant_NBS-LRR"/>
</dbReference>
<reference evidence="9 10" key="1">
    <citation type="submission" date="2019-05" db="EMBL/GenBank/DDBJ databases">
        <title>Mikania micrantha, genome provides insights into the molecular mechanism of rapid growth.</title>
        <authorList>
            <person name="Liu B."/>
        </authorList>
    </citation>
    <scope>NUCLEOTIDE SEQUENCE [LARGE SCALE GENOMIC DNA]</scope>
    <source>
        <strain evidence="9">NLD-2019</strain>
        <tissue evidence="9">Leaf</tissue>
    </source>
</reference>
<dbReference type="InterPro" id="IPR001611">
    <property type="entry name" value="Leu-rich_rpt"/>
</dbReference>
<protein>
    <submittedName>
        <fullName evidence="9">Uncharacterized protein</fullName>
    </submittedName>
</protein>
<dbReference type="Gene3D" id="1.10.8.430">
    <property type="entry name" value="Helical domain of apoptotic protease-activating factors"/>
    <property type="match status" value="1"/>
</dbReference>
<keyword evidence="5" id="KW-0547">Nucleotide-binding</keyword>
<comment type="similarity">
    <text evidence="1">Belongs to the disease resistance NB-LRR family.</text>
</comment>
<evidence type="ECO:0000259" key="7">
    <source>
        <dbReference type="Pfam" id="PF00931"/>
    </source>
</evidence>
<dbReference type="GO" id="GO:0043531">
    <property type="term" value="F:ADP binding"/>
    <property type="evidence" value="ECO:0007669"/>
    <property type="project" value="InterPro"/>
</dbReference>
<dbReference type="SMART" id="SM00369">
    <property type="entry name" value="LRR_TYP"/>
    <property type="match status" value="3"/>
</dbReference>
<keyword evidence="6" id="KW-0175">Coiled coil</keyword>
<dbReference type="EMBL" id="SZYD01000007">
    <property type="protein sequence ID" value="KAD5802687.1"/>
    <property type="molecule type" value="Genomic_DNA"/>
</dbReference>
<evidence type="ECO:0000256" key="6">
    <source>
        <dbReference type="SAM" id="Coils"/>
    </source>
</evidence>
<dbReference type="SUPFAM" id="SSF52540">
    <property type="entry name" value="P-loop containing nucleoside triphosphate hydrolases"/>
    <property type="match status" value="1"/>
</dbReference>
<dbReference type="InterPro" id="IPR002182">
    <property type="entry name" value="NB-ARC"/>
</dbReference>
<dbReference type="PROSITE" id="PS51450">
    <property type="entry name" value="LRR"/>
    <property type="match status" value="1"/>
</dbReference>
<evidence type="ECO:0000313" key="9">
    <source>
        <dbReference type="EMBL" id="KAD5802687.1"/>
    </source>
</evidence>
<evidence type="ECO:0000313" key="10">
    <source>
        <dbReference type="Proteomes" id="UP000326396"/>
    </source>
</evidence>
<name>A0A5N6P1M1_9ASTR</name>
<dbReference type="Proteomes" id="UP000326396">
    <property type="component" value="Linkage Group LG15"/>
</dbReference>
<keyword evidence="4" id="KW-0611">Plant defense</keyword>